<proteinExistence type="predicted"/>
<name>A0A5C6E6A1_9BACT</name>
<evidence type="ECO:0000313" key="2">
    <source>
        <dbReference type="EMBL" id="TWU44124.1"/>
    </source>
</evidence>
<dbReference type="EMBL" id="SJPY01000002">
    <property type="protein sequence ID" value="TWU44124.1"/>
    <property type="molecule type" value="Genomic_DNA"/>
</dbReference>
<sequence length="301" mass="34375">MPPTGSPRGKQKFGNLYPMTLKPLYLPGNIKPAYRLRYGWTGWTSSGDFPAIPSGGLAELSDAWKRDAMRLLRHRIDGNQIQMLFSTKPSVSPAFVAQRGKGRLDHYFRTSPIPVVFSRKVAVRSIGENTNEQVLHYIARQVEKEPFVDPQFANRIAPFTKRFDDVDVNKPIEVKRGRYWYGLHLVLVTSERYRFKQLDAFERIFRWCHAIARKKEYRLGAISVMPDHLHLCLVGTIEQSPEAIALSFQNNLAYAFDQTRIWEPTYYVGTVGAYDMGAVRRVRTDSLTGQARGGLHDPKAT</sequence>
<dbReference type="SMART" id="SM01321">
    <property type="entry name" value="Y1_Tnp"/>
    <property type="match status" value="1"/>
</dbReference>
<evidence type="ECO:0000259" key="1">
    <source>
        <dbReference type="SMART" id="SM01321"/>
    </source>
</evidence>
<reference evidence="2 3" key="1">
    <citation type="submission" date="2019-02" db="EMBL/GenBank/DDBJ databases">
        <title>Deep-cultivation of Planctomycetes and their phenomic and genomic characterization uncovers novel biology.</title>
        <authorList>
            <person name="Wiegand S."/>
            <person name="Jogler M."/>
            <person name="Boedeker C."/>
            <person name="Pinto D."/>
            <person name="Vollmers J."/>
            <person name="Rivas-Marin E."/>
            <person name="Kohn T."/>
            <person name="Peeters S.H."/>
            <person name="Heuer A."/>
            <person name="Rast P."/>
            <person name="Oberbeckmann S."/>
            <person name="Bunk B."/>
            <person name="Jeske O."/>
            <person name="Meyerdierks A."/>
            <person name="Storesund J.E."/>
            <person name="Kallscheuer N."/>
            <person name="Luecker S."/>
            <person name="Lage O.M."/>
            <person name="Pohl T."/>
            <person name="Merkel B.J."/>
            <person name="Hornburger P."/>
            <person name="Mueller R.-W."/>
            <person name="Bruemmer F."/>
            <person name="Labrenz M."/>
            <person name="Spormann A.M."/>
            <person name="Op Den Camp H."/>
            <person name="Overmann J."/>
            <person name="Amann R."/>
            <person name="Jetten M.S.M."/>
            <person name="Mascher T."/>
            <person name="Medema M.H."/>
            <person name="Devos D.P."/>
            <person name="Kaster A.-K."/>
            <person name="Ovreas L."/>
            <person name="Rohde M."/>
            <person name="Galperin M.Y."/>
            <person name="Jogler C."/>
        </authorList>
    </citation>
    <scope>NUCLEOTIDE SEQUENCE [LARGE SCALE GENOMIC DNA]</scope>
    <source>
        <strain evidence="2 3">Q31b</strain>
    </source>
</reference>
<dbReference type="GO" id="GO:0004803">
    <property type="term" value="F:transposase activity"/>
    <property type="evidence" value="ECO:0007669"/>
    <property type="project" value="InterPro"/>
</dbReference>
<dbReference type="PANTHER" id="PTHR33360">
    <property type="entry name" value="TRANSPOSASE FOR INSERTION SEQUENCE ELEMENT IS200"/>
    <property type="match status" value="1"/>
</dbReference>
<gene>
    <name evidence="2" type="ORF">Q31b_16590</name>
</gene>
<dbReference type="InterPro" id="IPR036515">
    <property type="entry name" value="Transposase_17_sf"/>
</dbReference>
<comment type="caution">
    <text evidence="2">The sequence shown here is derived from an EMBL/GenBank/DDBJ whole genome shotgun (WGS) entry which is preliminary data.</text>
</comment>
<keyword evidence="3" id="KW-1185">Reference proteome</keyword>
<dbReference type="InterPro" id="IPR002686">
    <property type="entry name" value="Transposase_17"/>
</dbReference>
<accession>A0A5C6E6A1</accession>
<feature type="domain" description="Transposase IS200-like" evidence="1">
    <location>
        <begin position="179"/>
        <end position="285"/>
    </location>
</feature>
<dbReference type="Gene3D" id="3.30.70.1290">
    <property type="entry name" value="Transposase IS200-like"/>
    <property type="match status" value="2"/>
</dbReference>
<organism evidence="2 3">
    <name type="scientific">Novipirellula aureliae</name>
    <dbReference type="NCBI Taxonomy" id="2527966"/>
    <lineage>
        <taxon>Bacteria</taxon>
        <taxon>Pseudomonadati</taxon>
        <taxon>Planctomycetota</taxon>
        <taxon>Planctomycetia</taxon>
        <taxon>Pirellulales</taxon>
        <taxon>Pirellulaceae</taxon>
        <taxon>Novipirellula</taxon>
    </lineage>
</organism>
<dbReference type="Pfam" id="PF01797">
    <property type="entry name" value="Y1_Tnp"/>
    <property type="match status" value="1"/>
</dbReference>
<dbReference type="AlphaFoldDB" id="A0A5C6E6A1"/>
<dbReference type="SUPFAM" id="SSF143422">
    <property type="entry name" value="Transposase IS200-like"/>
    <property type="match status" value="1"/>
</dbReference>
<dbReference type="Proteomes" id="UP000315471">
    <property type="component" value="Unassembled WGS sequence"/>
</dbReference>
<dbReference type="GO" id="GO:0006313">
    <property type="term" value="P:DNA transposition"/>
    <property type="evidence" value="ECO:0007669"/>
    <property type="project" value="InterPro"/>
</dbReference>
<protein>
    <submittedName>
        <fullName evidence="2">Transposase IS200 like protein</fullName>
    </submittedName>
</protein>
<evidence type="ECO:0000313" key="3">
    <source>
        <dbReference type="Proteomes" id="UP000315471"/>
    </source>
</evidence>
<dbReference type="OrthoDB" id="275063at2"/>
<dbReference type="GO" id="GO:0003677">
    <property type="term" value="F:DNA binding"/>
    <property type="evidence" value="ECO:0007669"/>
    <property type="project" value="InterPro"/>
</dbReference>